<dbReference type="KEGG" id="dao:Desac_1489"/>
<dbReference type="STRING" id="880072.Desac_1489"/>
<protein>
    <recommendedName>
        <fullName evidence="1">Rhamnogalacturonase A/B/Epimerase-like pectate lyase domain-containing protein</fullName>
    </recommendedName>
</protein>
<dbReference type="SUPFAM" id="SSF141072">
    <property type="entry name" value="CalX-like"/>
    <property type="match status" value="1"/>
</dbReference>
<dbReference type="EMBL" id="CP002629">
    <property type="protein sequence ID" value="AEB09344.1"/>
    <property type="molecule type" value="Genomic_DNA"/>
</dbReference>
<organism evidence="2 3">
    <name type="scientific">Desulfobacca acetoxidans (strain ATCC 700848 / DSM 11109 / ASRB2)</name>
    <dbReference type="NCBI Taxonomy" id="880072"/>
    <lineage>
        <taxon>Bacteria</taxon>
        <taxon>Pseudomonadati</taxon>
        <taxon>Thermodesulfobacteriota</taxon>
        <taxon>Desulfobaccia</taxon>
        <taxon>Desulfobaccales</taxon>
        <taxon>Desulfobaccaceae</taxon>
        <taxon>Desulfobacca</taxon>
    </lineage>
</organism>
<dbReference type="Pfam" id="PF12708">
    <property type="entry name" value="Pect-lyase_RHGA_epim"/>
    <property type="match status" value="1"/>
</dbReference>
<reference evidence="3" key="2">
    <citation type="submission" date="2011-03" db="EMBL/GenBank/DDBJ databases">
        <title>The complete genome of Desulfobacca acetoxidans DSM 11109.</title>
        <authorList>
            <consortium name="US DOE Joint Genome Institute (JGI-PGF)"/>
            <person name="Lucas S."/>
            <person name="Copeland A."/>
            <person name="Lapidus A."/>
            <person name="Bruce D."/>
            <person name="Goodwin L."/>
            <person name="Pitluck S."/>
            <person name="Peters L."/>
            <person name="Kyrpides N."/>
            <person name="Mavromatis K."/>
            <person name="Ivanova N."/>
            <person name="Ovchinnikova G."/>
            <person name="Teshima H."/>
            <person name="Detter J.C."/>
            <person name="Han C."/>
            <person name="Land M."/>
            <person name="Hauser L."/>
            <person name="Markowitz V."/>
            <person name="Cheng J.-F."/>
            <person name="Hugenholtz P."/>
            <person name="Woyke T."/>
            <person name="Wu D."/>
            <person name="Spring S."/>
            <person name="Schueler E."/>
            <person name="Brambilla E."/>
            <person name="Klenk H.-P."/>
            <person name="Eisen J.A."/>
        </authorList>
    </citation>
    <scope>NUCLEOTIDE SEQUENCE [LARGE SCALE GENOMIC DNA]</scope>
    <source>
        <strain evidence="3">ATCC 700848 / DSM 11109 / ASRB2</strain>
    </source>
</reference>
<dbReference type="InterPro" id="IPR038081">
    <property type="entry name" value="CalX-like_sf"/>
</dbReference>
<dbReference type="eggNOG" id="COG5434">
    <property type="taxonomic scope" value="Bacteria"/>
</dbReference>
<dbReference type="InterPro" id="IPR024535">
    <property type="entry name" value="RHGA/B-epi-like_pectate_lyase"/>
</dbReference>
<proteinExistence type="predicted"/>
<dbReference type="Proteomes" id="UP000000483">
    <property type="component" value="Chromosome"/>
</dbReference>
<dbReference type="AlphaFoldDB" id="F2NCR3"/>
<feature type="domain" description="Rhamnogalacturonase A/B/Epimerase-like pectate lyase" evidence="1">
    <location>
        <begin position="141"/>
        <end position="217"/>
    </location>
</feature>
<dbReference type="OrthoDB" id="5441506at2"/>
<dbReference type="Gene3D" id="2.160.20.10">
    <property type="entry name" value="Single-stranded right-handed beta-helix, Pectin lyase-like"/>
    <property type="match status" value="1"/>
</dbReference>
<reference evidence="2 3" key="1">
    <citation type="journal article" date="2011" name="Stand. Genomic Sci.">
        <title>Complete genome sequence of the acetate-degrading sulfate reducer Desulfobacca acetoxidans type strain (ASRB2).</title>
        <authorList>
            <person name="Goker M."/>
            <person name="Teshima H."/>
            <person name="Lapidus A."/>
            <person name="Nolan M."/>
            <person name="Lucas S."/>
            <person name="Hammon N."/>
            <person name="Deshpande S."/>
            <person name="Cheng J.F."/>
            <person name="Tapia R."/>
            <person name="Han C."/>
            <person name="Goodwin L."/>
            <person name="Pitluck S."/>
            <person name="Huntemann M."/>
            <person name="Liolios K."/>
            <person name="Ivanova N."/>
            <person name="Pagani I."/>
            <person name="Mavromatis K."/>
            <person name="Ovchinikova G."/>
            <person name="Pati A."/>
            <person name="Chen A."/>
            <person name="Palaniappan K."/>
            <person name="Land M."/>
            <person name="Hauser L."/>
            <person name="Brambilla E.M."/>
            <person name="Rohde M."/>
            <person name="Spring S."/>
            <person name="Detter J.C."/>
            <person name="Woyke T."/>
            <person name="Bristow J."/>
            <person name="Eisen J.A."/>
            <person name="Markowitz V."/>
            <person name="Hugenholtz P."/>
            <person name="Kyrpides N.C."/>
            <person name="Klenk H.P."/>
        </authorList>
    </citation>
    <scope>NUCLEOTIDE SEQUENCE [LARGE SCALE GENOMIC DNA]</scope>
    <source>
        <strain evidence="3">ATCC 700848 / DSM 11109 / ASRB2</strain>
    </source>
</reference>
<dbReference type="SUPFAM" id="SSF51126">
    <property type="entry name" value="Pectin lyase-like"/>
    <property type="match status" value="1"/>
</dbReference>
<dbReference type="Gene3D" id="2.60.40.2030">
    <property type="match status" value="1"/>
</dbReference>
<evidence type="ECO:0000313" key="2">
    <source>
        <dbReference type="EMBL" id="AEB09344.1"/>
    </source>
</evidence>
<gene>
    <name evidence="2" type="ordered locus">Desac_1489</name>
</gene>
<sequence>MYIESEISCIRKSSVAYLNFKSTTVNKSDVDVLTVTPTLSSAKGTDTVVDVYFTGGHSDQENYGVGQHFTLVCSGATITNTGYNTTRVRLTIPAGSTTKAITMTIVNNPVLERDRVITISAAGFGASKTVTIIDDNVPAEVNVKTDYGAVGDGITDDTTAFQAAIDAIKSAGGVIYIPDGTYIIGNLHIGPHNISLVGQSKTGTILKRKAYLGTVGITMDYGGYRYESAVDSKPLTFYNLTIDGNCANQGDFHGYEQEHKWTLLVFGNDNNFTYAGRLNFHMENAVIKDTITDGISIINNTIAKLYQMEFDECFRGSTSLLGGNTDVEMVNIECSGTQERFRPAGDPLGRYTPSLSAMHMELSERGYCDGTTKTGYAQNVTLKNVNYNAGGFWITCAANSEITLNANDIYVNGCFHLQGPNSQPSTVWASQAWTFGAIIRPTTYNGRRYICITAGTSGASEPTWNTVLDSVTTDGTVQWRCLDLNIQDVTIANSLIKSYALENYVAYLNSLGQVTFNNCQFDLAYTSEDLGDSVLPAYAFYAVLDQGSGTARNGLLTFDQGCWFTISAEDNYSQDRVALWVGGEVLDGTANAYDHEVVLTGNCEIDGADYFDYGIYCGQDGRSSVRLTLEDLIVAVLSTGYALLLSGQTGQYNDITINHLQITSGRYLIWNYPRAGDIFVDTGSSLAKAQNRITAGTNLAAITMTGTSRALSGSLRPDWDYVHGLVGDIYTDDDLVEWLCTAAGWYDSQLSAEHQGVWSPDGVAVLQSDSFESWSSGSPAGWTKVTGTNNVVAQGEPDTGVKHGDYAVKVTYKDATNAFFYKNWAATNILEFFCKIYLAVPSVTSSSGESSIFIVGTSAGSRCCYILMRINSGNVEVKLTTPGSGASSWHVLGAVGDAPRAVQFYFKSDTVSGAWKLWLNEAAEGSPTEQSMFGFNSGTNQFGRSWLGKYNGDADAGNDYSIYVDCLDIRNAFIS</sequence>
<accession>F2NCR3</accession>
<name>F2NCR3_DESAR</name>
<dbReference type="InterPro" id="IPR011050">
    <property type="entry name" value="Pectin_lyase_fold/virulence"/>
</dbReference>
<evidence type="ECO:0000259" key="1">
    <source>
        <dbReference type="Pfam" id="PF12708"/>
    </source>
</evidence>
<keyword evidence="3" id="KW-1185">Reference proteome</keyword>
<evidence type="ECO:0000313" key="3">
    <source>
        <dbReference type="Proteomes" id="UP000000483"/>
    </source>
</evidence>
<dbReference type="InterPro" id="IPR012334">
    <property type="entry name" value="Pectin_lyas_fold"/>
</dbReference>
<dbReference type="RefSeq" id="WP_013706454.1">
    <property type="nucleotide sequence ID" value="NC_015388.1"/>
</dbReference>
<dbReference type="HOGENOM" id="CLU_304566_0_0_7"/>